<feature type="region of interest" description="Disordered" evidence="2">
    <location>
        <begin position="19"/>
        <end position="74"/>
    </location>
</feature>
<dbReference type="InterPro" id="IPR029033">
    <property type="entry name" value="His_PPase_superfam"/>
</dbReference>
<evidence type="ECO:0000256" key="1">
    <source>
        <dbReference type="ARBA" id="ARBA00038362"/>
    </source>
</evidence>
<dbReference type="PANTHER" id="PTHR48100:SF1">
    <property type="entry name" value="HISTIDINE PHOSPHATASE FAMILY PROTEIN-RELATED"/>
    <property type="match status" value="1"/>
</dbReference>
<organism evidence="3 4">
    <name type="scientific">Hibiscus syriacus</name>
    <name type="common">Rose of Sharon</name>
    <dbReference type="NCBI Taxonomy" id="106335"/>
    <lineage>
        <taxon>Eukaryota</taxon>
        <taxon>Viridiplantae</taxon>
        <taxon>Streptophyta</taxon>
        <taxon>Embryophyta</taxon>
        <taxon>Tracheophyta</taxon>
        <taxon>Spermatophyta</taxon>
        <taxon>Magnoliopsida</taxon>
        <taxon>eudicotyledons</taxon>
        <taxon>Gunneridae</taxon>
        <taxon>Pentapetalae</taxon>
        <taxon>rosids</taxon>
        <taxon>malvids</taxon>
        <taxon>Malvales</taxon>
        <taxon>Malvaceae</taxon>
        <taxon>Malvoideae</taxon>
        <taxon>Hibiscus</taxon>
    </lineage>
</organism>
<dbReference type="PANTHER" id="PTHR48100">
    <property type="entry name" value="BROAD-SPECIFICITY PHOSPHATASE YOR283W-RELATED"/>
    <property type="match status" value="1"/>
</dbReference>
<dbReference type="SMART" id="SM00855">
    <property type="entry name" value="PGAM"/>
    <property type="match status" value="1"/>
</dbReference>
<protein>
    <submittedName>
        <fullName evidence="3">Phosphoglycerate mutase-like protein 2</fullName>
    </submittedName>
</protein>
<dbReference type="EMBL" id="VEPZ02001743">
    <property type="protein sequence ID" value="KAE8658688.1"/>
    <property type="molecule type" value="Genomic_DNA"/>
</dbReference>
<keyword evidence="4" id="KW-1185">Reference proteome</keyword>
<comment type="caution">
    <text evidence="3">The sequence shown here is derived from an EMBL/GenBank/DDBJ whole genome shotgun (WGS) entry which is preliminary data.</text>
</comment>
<dbReference type="CDD" id="cd07067">
    <property type="entry name" value="HP_PGM_like"/>
    <property type="match status" value="1"/>
</dbReference>
<dbReference type="Gene3D" id="3.40.50.1240">
    <property type="entry name" value="Phosphoglycerate mutase-like"/>
    <property type="match status" value="1"/>
</dbReference>
<reference evidence="3" key="1">
    <citation type="submission" date="2019-09" db="EMBL/GenBank/DDBJ databases">
        <title>Draft genome information of white flower Hibiscus syriacus.</title>
        <authorList>
            <person name="Kim Y.-M."/>
        </authorList>
    </citation>
    <scope>NUCLEOTIDE SEQUENCE [LARGE SCALE GENOMIC DNA]</scope>
    <source>
        <strain evidence="3">YM2019G1</strain>
    </source>
</reference>
<dbReference type="InterPro" id="IPR013078">
    <property type="entry name" value="His_Pase_superF_clade-1"/>
</dbReference>
<feature type="compositionally biased region" description="Polar residues" evidence="2">
    <location>
        <begin position="131"/>
        <end position="144"/>
    </location>
</feature>
<proteinExistence type="inferred from homology"/>
<dbReference type="Pfam" id="PF00300">
    <property type="entry name" value="His_Phos_1"/>
    <property type="match status" value="1"/>
</dbReference>
<dbReference type="GO" id="GO:0005737">
    <property type="term" value="C:cytoplasm"/>
    <property type="evidence" value="ECO:0007669"/>
    <property type="project" value="TreeGrafter"/>
</dbReference>
<gene>
    <name evidence="3" type="ORF">F3Y22_tig00116970pilonHSYRG00044</name>
</gene>
<dbReference type="SUPFAM" id="SSF53254">
    <property type="entry name" value="Phosphoglycerate mutase-like"/>
    <property type="match status" value="1"/>
</dbReference>
<sequence>MADDATLTAIQQNIKELHNQMTNLRDEGKMQKWWEQKEKRSKEGEDTSEEETSGDKKKDNHETDTSKATGKIPIQVTVIGDKKRQSYQPNEPGILASKPVAFQSSMPMNQKLQLPDNVASASEVKMDSEGINDNKNSSKGLFGSSGSILPRPKLELQMFDGSNPRGWIRKCQKYFNLLGVPEEQKLEVATMYLMGKAETWLDGYIMQNHRMDATITPGLYPLHRCKTLHLVRHAQGVHNVAGEKDPAACSSEEYFDAHLTPLGWQQVDNLRKHVHETGLSKKVDLVIVSPLLRTMQTAVGVFGGEGYKNGIDVPPLMVANAGESGRPEISSLNCPPFVAFELCREILIESDNDVLWVADTLERDEDAVARGKQFLNWLWTRKEKEIAVVSHGGFLHHTLSAFGHDCHPSMKTELCKDFLNCELSSVVLVDRSMMGSDPATTNYPGKIPSGLDLPSAEKLADEGNAN</sequence>
<accession>A0A6A2WIJ8</accession>
<evidence type="ECO:0000313" key="3">
    <source>
        <dbReference type="EMBL" id="KAE8658688.1"/>
    </source>
</evidence>
<feature type="compositionally biased region" description="Basic and acidic residues" evidence="2">
    <location>
        <begin position="24"/>
        <end position="45"/>
    </location>
</feature>
<feature type="region of interest" description="Disordered" evidence="2">
    <location>
        <begin position="116"/>
        <end position="144"/>
    </location>
</feature>
<dbReference type="Proteomes" id="UP000436088">
    <property type="component" value="Unassembled WGS sequence"/>
</dbReference>
<feature type="compositionally biased region" description="Basic and acidic residues" evidence="2">
    <location>
        <begin position="53"/>
        <end position="65"/>
    </location>
</feature>
<name>A0A6A2WIJ8_HIBSY</name>
<dbReference type="AlphaFoldDB" id="A0A6A2WIJ8"/>
<comment type="similarity">
    <text evidence="1">Belongs to the phosphoglycerate mutase family.</text>
</comment>
<feature type="region of interest" description="Disordered" evidence="2">
    <location>
        <begin position="439"/>
        <end position="466"/>
    </location>
</feature>
<dbReference type="GO" id="GO:0016791">
    <property type="term" value="F:phosphatase activity"/>
    <property type="evidence" value="ECO:0007669"/>
    <property type="project" value="TreeGrafter"/>
</dbReference>
<evidence type="ECO:0000256" key="2">
    <source>
        <dbReference type="SAM" id="MobiDB-lite"/>
    </source>
</evidence>
<dbReference type="InterPro" id="IPR050275">
    <property type="entry name" value="PGM_Phosphatase"/>
</dbReference>
<evidence type="ECO:0000313" key="4">
    <source>
        <dbReference type="Proteomes" id="UP000436088"/>
    </source>
</evidence>